<reference evidence="8" key="2">
    <citation type="submission" date="2025-08" db="UniProtKB">
        <authorList>
            <consortium name="Ensembl"/>
        </authorList>
    </citation>
    <scope>IDENTIFICATION</scope>
</reference>
<dbReference type="GO" id="GO:0005743">
    <property type="term" value="C:mitochondrial inner membrane"/>
    <property type="evidence" value="ECO:0007669"/>
    <property type="project" value="UniProtKB-SubCell"/>
</dbReference>
<name>A0A4W6F318_LATCA</name>
<evidence type="ECO:0000256" key="7">
    <source>
        <dbReference type="ARBA" id="ARBA00023136"/>
    </source>
</evidence>
<evidence type="ECO:0000313" key="8">
    <source>
        <dbReference type="Ensembl" id="ENSLCAP00010045072.1"/>
    </source>
</evidence>
<dbReference type="PANTHER" id="PTHR10510:SF2">
    <property type="entry name" value="CYTOCHROME C OXIDASE SUBUNIT 7A-RELATED PROTEIN, MITOCHONDRIAL"/>
    <property type="match status" value="1"/>
</dbReference>
<dbReference type="Proteomes" id="UP000314980">
    <property type="component" value="Unassembled WGS sequence"/>
</dbReference>
<keyword evidence="6" id="KW-0496">Mitochondrion</keyword>
<evidence type="ECO:0000256" key="5">
    <source>
        <dbReference type="ARBA" id="ARBA00022946"/>
    </source>
</evidence>
<keyword evidence="4" id="KW-0999">Mitochondrion inner membrane</keyword>
<keyword evidence="9" id="KW-1185">Reference proteome</keyword>
<dbReference type="STRING" id="8187.ENSLCAP00010045072"/>
<dbReference type="FunFam" id="4.10.91.10:FF:000001">
    <property type="entry name" value="Cytochrome c oxidase subunit 7A1, mitochondrial"/>
    <property type="match status" value="1"/>
</dbReference>
<evidence type="ECO:0000256" key="3">
    <source>
        <dbReference type="ARBA" id="ARBA00009331"/>
    </source>
</evidence>
<dbReference type="InterPro" id="IPR036539">
    <property type="entry name" value="Cyt_c_oxidase_su7a_sf"/>
</dbReference>
<keyword evidence="7" id="KW-0472">Membrane</keyword>
<dbReference type="Pfam" id="PF02238">
    <property type="entry name" value="COX7a"/>
    <property type="match status" value="1"/>
</dbReference>
<dbReference type="AlphaFoldDB" id="A0A4W6F318"/>
<evidence type="ECO:0000256" key="2">
    <source>
        <dbReference type="ARBA" id="ARBA00004673"/>
    </source>
</evidence>
<organism evidence="8 9">
    <name type="scientific">Lates calcarifer</name>
    <name type="common">Barramundi</name>
    <name type="synonym">Holocentrus calcarifer</name>
    <dbReference type="NCBI Taxonomy" id="8187"/>
    <lineage>
        <taxon>Eukaryota</taxon>
        <taxon>Metazoa</taxon>
        <taxon>Chordata</taxon>
        <taxon>Craniata</taxon>
        <taxon>Vertebrata</taxon>
        <taxon>Euteleostomi</taxon>
        <taxon>Actinopterygii</taxon>
        <taxon>Neopterygii</taxon>
        <taxon>Teleostei</taxon>
        <taxon>Neoteleostei</taxon>
        <taxon>Acanthomorphata</taxon>
        <taxon>Carangaria</taxon>
        <taxon>Carangaria incertae sedis</taxon>
        <taxon>Centropomidae</taxon>
        <taxon>Lates</taxon>
    </lineage>
</organism>
<reference evidence="9" key="1">
    <citation type="submission" date="2015-09" db="EMBL/GenBank/DDBJ databases">
        <authorList>
            <person name="Sai Rama Sridatta P."/>
        </authorList>
    </citation>
    <scope>NUCLEOTIDE SEQUENCE [LARGE SCALE GENOMIC DNA]</scope>
</reference>
<dbReference type="InterPro" id="IPR003177">
    <property type="entry name" value="Cytc_oxidase_su7a_met"/>
</dbReference>
<keyword evidence="5" id="KW-0809">Transit peptide</keyword>
<dbReference type="InParanoid" id="A0A4W6F318"/>
<dbReference type="Ensembl" id="ENSLCAT00010046178.1">
    <property type="protein sequence ID" value="ENSLCAP00010045072.1"/>
    <property type="gene ID" value="ENSLCAG00010020949.1"/>
</dbReference>
<dbReference type="GO" id="GO:0097250">
    <property type="term" value="P:mitochondrial respirasome assembly"/>
    <property type="evidence" value="ECO:0007669"/>
    <property type="project" value="TreeGrafter"/>
</dbReference>
<dbReference type="GO" id="GO:0006123">
    <property type="term" value="P:mitochondrial electron transport, cytochrome c to oxygen"/>
    <property type="evidence" value="ECO:0007669"/>
    <property type="project" value="InterPro"/>
</dbReference>
<evidence type="ECO:0000256" key="1">
    <source>
        <dbReference type="ARBA" id="ARBA00004273"/>
    </source>
</evidence>
<dbReference type="GO" id="GO:0002082">
    <property type="term" value="P:regulation of oxidative phosphorylation"/>
    <property type="evidence" value="ECO:0007669"/>
    <property type="project" value="TreeGrafter"/>
</dbReference>
<evidence type="ECO:0000256" key="6">
    <source>
        <dbReference type="ARBA" id="ARBA00023128"/>
    </source>
</evidence>
<evidence type="ECO:0000256" key="4">
    <source>
        <dbReference type="ARBA" id="ARBA00022792"/>
    </source>
</evidence>
<reference evidence="8" key="3">
    <citation type="submission" date="2025-09" db="UniProtKB">
        <authorList>
            <consortium name="Ensembl"/>
        </authorList>
    </citation>
    <scope>IDENTIFICATION</scope>
</reference>
<comment type="similarity">
    <text evidence="3">Belongs to the cytochrome c oxidase VIIa family.</text>
</comment>
<dbReference type="InterPro" id="IPR039297">
    <property type="entry name" value="COX7a"/>
</dbReference>
<comment type="pathway">
    <text evidence="2">Energy metabolism; oxidative phosphorylation.</text>
</comment>
<proteinExistence type="inferred from homology"/>
<dbReference type="CDD" id="cd00928">
    <property type="entry name" value="Cyt_c_Oxidase_VIIa"/>
    <property type="match status" value="1"/>
</dbReference>
<protein>
    <submittedName>
        <fullName evidence="8">Uncharacterized protein</fullName>
    </submittedName>
</protein>
<comment type="subcellular location">
    <subcellularLocation>
        <location evidence="1">Mitochondrion inner membrane</location>
    </subcellularLocation>
</comment>
<dbReference type="Gene3D" id="4.10.91.10">
    <property type="entry name" value="Cytochrome c oxidase, subunit VIIa"/>
    <property type="match status" value="1"/>
</dbReference>
<dbReference type="SUPFAM" id="SSF81419">
    <property type="entry name" value="Mitochondrial cytochrome c oxidase subunit VIIa"/>
    <property type="match status" value="1"/>
</dbReference>
<dbReference type="GeneTree" id="ENSGT00940000154815"/>
<accession>A0A4W6F318</accession>
<dbReference type="PANTHER" id="PTHR10510">
    <property type="entry name" value="CYTOCHROME C OXIDASE POLYPEPTIDE 7A"/>
    <property type="match status" value="1"/>
</dbReference>
<sequence>MKNEKIKSIPPPPPRVFVPAYLLFPPIIFASPTKLVSETRSQVEYMGANRVQEMQKLFQADGVPVHLKRGLIDRLLYRTTMGLTVGGCSTASWRSTSLPSLATSDATQMLLSNWTRGDDDEAFRDRWRFSDEVFRDHLSSDKNTLYRNVI</sequence>
<evidence type="ECO:0000313" key="9">
    <source>
        <dbReference type="Proteomes" id="UP000314980"/>
    </source>
</evidence>
<dbReference type="GO" id="GO:0045277">
    <property type="term" value="C:respiratory chain complex IV"/>
    <property type="evidence" value="ECO:0007669"/>
    <property type="project" value="InterPro"/>
</dbReference>